<feature type="region of interest" description="Disordered" evidence="1">
    <location>
        <begin position="72"/>
        <end position="114"/>
    </location>
</feature>
<dbReference type="AlphaFoldDB" id="A0A3P3UD76"/>
<evidence type="ECO:0000313" key="2">
    <source>
        <dbReference type="EMBL" id="RRJ66403.1"/>
    </source>
</evidence>
<feature type="compositionally biased region" description="Basic and acidic residues" evidence="1">
    <location>
        <begin position="24"/>
        <end position="35"/>
    </location>
</feature>
<dbReference type="EMBL" id="RRCN01000001">
    <property type="protein sequence ID" value="RRJ66403.1"/>
    <property type="molecule type" value="Genomic_DNA"/>
</dbReference>
<gene>
    <name evidence="2" type="ORF">EHV15_28385</name>
</gene>
<keyword evidence="3" id="KW-1185">Reference proteome</keyword>
<proteinExistence type="predicted"/>
<accession>A0A3P3UD76</accession>
<name>A0A3P3UD76_9BACL</name>
<dbReference type="Gene3D" id="2.60.200.60">
    <property type="match status" value="1"/>
</dbReference>
<reference evidence="2 3" key="1">
    <citation type="submission" date="2018-11" db="EMBL/GenBank/DDBJ databases">
        <title>Genome sequencing of Paenibacillus sp. KCOM 3021 (= ChDC PVNT-B20).</title>
        <authorList>
            <person name="Kook J.-K."/>
            <person name="Park S.-N."/>
            <person name="Lim Y.K."/>
        </authorList>
    </citation>
    <scope>NUCLEOTIDE SEQUENCE [LARGE SCALE GENOMIC DNA]</scope>
    <source>
        <strain evidence="2 3">KCOM 3021</strain>
    </source>
</reference>
<organism evidence="2 3">
    <name type="scientific">Paenibacillus oralis</name>
    <dbReference type="NCBI Taxonomy" id="2490856"/>
    <lineage>
        <taxon>Bacteria</taxon>
        <taxon>Bacillati</taxon>
        <taxon>Bacillota</taxon>
        <taxon>Bacilli</taxon>
        <taxon>Bacillales</taxon>
        <taxon>Paenibacillaceae</taxon>
        <taxon>Paenibacillus</taxon>
    </lineage>
</organism>
<feature type="region of interest" description="Disordered" evidence="1">
    <location>
        <begin position="1"/>
        <end position="53"/>
    </location>
</feature>
<evidence type="ECO:0000313" key="3">
    <source>
        <dbReference type="Proteomes" id="UP000267017"/>
    </source>
</evidence>
<comment type="caution">
    <text evidence="2">The sequence shown here is derived from an EMBL/GenBank/DDBJ whole genome shotgun (WGS) entry which is preliminary data.</text>
</comment>
<dbReference type="Proteomes" id="UP000267017">
    <property type="component" value="Unassembled WGS sequence"/>
</dbReference>
<evidence type="ECO:0000256" key="1">
    <source>
        <dbReference type="SAM" id="MobiDB-lite"/>
    </source>
</evidence>
<protein>
    <submittedName>
        <fullName evidence="2">Uncharacterized protein</fullName>
    </submittedName>
</protein>
<dbReference type="RefSeq" id="WP_128634189.1">
    <property type="nucleotide sequence ID" value="NZ_RRCN01000001.1"/>
</dbReference>
<feature type="compositionally biased region" description="Polar residues" evidence="1">
    <location>
        <begin position="44"/>
        <end position="53"/>
    </location>
</feature>
<dbReference type="OrthoDB" id="2626073at2"/>
<sequence length="148" mass="15438">MAGVAINGSEINESVKSGHVTYDIQRRRDTDEGPKWVDAGSGSTGAKITGSVSVSSSRLKIEGENVATVGDKTNETWEAYPPIPSSTSSRRYTATSPTRGSGQGKITSGSTRGKLGGKAIALIGSRVETCLGTITTIKDGNEKVKFES</sequence>
<feature type="compositionally biased region" description="Low complexity" evidence="1">
    <location>
        <begin position="85"/>
        <end position="99"/>
    </location>
</feature>